<name>A0ABX0R972_9GAMM</name>
<keyword evidence="2" id="KW-1003">Cell membrane</keyword>
<dbReference type="SUPFAM" id="SSF56281">
    <property type="entry name" value="Metallo-hydrolase/oxidoreductase"/>
    <property type="match status" value="1"/>
</dbReference>
<dbReference type="Pfam" id="PF00753">
    <property type="entry name" value="Lactamase_B"/>
    <property type="match status" value="1"/>
</dbReference>
<dbReference type="InterPro" id="IPR052159">
    <property type="entry name" value="Competence_DNA_uptake"/>
</dbReference>
<accession>A0ABX0R972</accession>
<dbReference type="InterPro" id="IPR004797">
    <property type="entry name" value="Competence_ComEC/Rec2"/>
</dbReference>
<reference evidence="8 9" key="1">
    <citation type="journal article" date="2019" name="bioRxiv">
        <title>Bacteria contribute to plant secondary compound degradation in a generalist herbivore system.</title>
        <authorList>
            <person name="Francoeur C.B."/>
            <person name="Khadempour L."/>
            <person name="Moreira-Soto R.D."/>
            <person name="Gotting K."/>
            <person name="Book A.J."/>
            <person name="Pinto-Tomas A.A."/>
            <person name="Keefover-Ring K."/>
            <person name="Currie C.R."/>
        </authorList>
    </citation>
    <scope>NUCLEOTIDE SEQUENCE [LARGE SCALE GENOMIC DNA]</scope>
    <source>
        <strain evidence="8">Acro-835</strain>
    </source>
</reference>
<gene>
    <name evidence="8" type="ORF">F3J40_03540</name>
</gene>
<dbReference type="InterPro" id="IPR001279">
    <property type="entry name" value="Metallo-B-lactamas"/>
</dbReference>
<dbReference type="Proteomes" id="UP001515683">
    <property type="component" value="Unassembled WGS sequence"/>
</dbReference>
<evidence type="ECO:0000313" key="9">
    <source>
        <dbReference type="Proteomes" id="UP001515683"/>
    </source>
</evidence>
<feature type="transmembrane region" description="Helical" evidence="6">
    <location>
        <begin position="257"/>
        <end position="276"/>
    </location>
</feature>
<evidence type="ECO:0000256" key="1">
    <source>
        <dbReference type="ARBA" id="ARBA00004651"/>
    </source>
</evidence>
<dbReference type="RefSeq" id="WP_167012611.1">
    <property type="nucleotide sequence ID" value="NZ_VWXF01000001.1"/>
</dbReference>
<keyword evidence="9" id="KW-1185">Reference proteome</keyword>
<evidence type="ECO:0000313" key="8">
    <source>
        <dbReference type="EMBL" id="NIF20688.1"/>
    </source>
</evidence>
<keyword evidence="3 6" id="KW-0812">Transmembrane</keyword>
<feature type="transmembrane region" description="Helical" evidence="6">
    <location>
        <begin position="444"/>
        <end position="462"/>
    </location>
</feature>
<dbReference type="PANTHER" id="PTHR30619:SF1">
    <property type="entry name" value="RECOMBINATION PROTEIN 2"/>
    <property type="match status" value="1"/>
</dbReference>
<evidence type="ECO:0000256" key="5">
    <source>
        <dbReference type="ARBA" id="ARBA00023136"/>
    </source>
</evidence>
<dbReference type="InterPro" id="IPR025405">
    <property type="entry name" value="DUF4131"/>
</dbReference>
<feature type="transmembrane region" description="Helical" evidence="6">
    <location>
        <begin position="36"/>
        <end position="61"/>
    </location>
</feature>
<evidence type="ECO:0000256" key="6">
    <source>
        <dbReference type="SAM" id="Phobius"/>
    </source>
</evidence>
<dbReference type="PANTHER" id="PTHR30619">
    <property type="entry name" value="DNA INTERNALIZATION/COMPETENCE PROTEIN COMEC/REC2"/>
    <property type="match status" value="1"/>
</dbReference>
<feature type="transmembrane region" description="Helical" evidence="6">
    <location>
        <begin position="224"/>
        <end position="245"/>
    </location>
</feature>
<feature type="domain" description="Metallo-beta-lactamase" evidence="7">
    <location>
        <begin position="504"/>
        <end position="685"/>
    </location>
</feature>
<sequence>MPMTWICLARLTLLMGLPLLWLPAIPQGVSLTIAAIIALAMLMLGGKIIRVLAVCLLLACWMLTEAHQIVSVTERLSRAPVSMKVEVREADTRRGQIRVRVIQHEEKYQFPPLYIWLTVADPALYCDGQIWQMQVKLRPVHARLNQGLFDAQRFALANHTPLQGKVQQAQALQAACSWRWRWVNYHQQLIQPLPQQATLRALAFGDRSALSTEIRTLLKETGTAHLMAISGMHIALAAAVGVLLMRGVQFFLPTSRIGFMLPLIAGGVMAGLYSWISGNHLPAQRAMLALILWGITQCLSLRLTCWQLWTLCIAGLVIVDPLTLLSDSFWLSAIAVLLLLIWCRNFPLPPRFRQQKRWWLLQLLHLQLGMMLLMVPVQATIFGGLSLSALLANLVAIPVVSLLTVPLLLAAMLMPHATLSYALWWLADGTLHITFWLLQQLPTAWVALYDGMFWALTLWGGLLLWRCGFVWRAPASCLACAMLVLLWRLPEDKGWRITLLDVGHGLSVVIQQGREAVLYDAGPRWAEDNAGDRIIVPWLQRQGLKVKSVILSHKHLDHVGGLSAVKRHFPDAELRSALGWEGHLPCQRGEQWQWQQLRFTVLWPENSPGAGQNNDSCVIRVSDGQVSLLLTGDLEQSGERQLVALEKENLRSDILQVPHHGSKTSSTSLFLRQVSGETALASLARYNAWRMPAKSVLESYQKQGYTWYDTGQSGQISVKIQAGNMQVAGLREQILPRWYHQWFGVKRDSR</sequence>
<feature type="transmembrane region" description="Helical" evidence="6">
    <location>
        <begin position="358"/>
        <end position="381"/>
    </location>
</feature>
<proteinExistence type="predicted"/>
<keyword evidence="4 6" id="KW-1133">Transmembrane helix</keyword>
<dbReference type="NCBIfam" id="TIGR00360">
    <property type="entry name" value="ComEC_N-term"/>
    <property type="match status" value="1"/>
</dbReference>
<evidence type="ECO:0000256" key="3">
    <source>
        <dbReference type="ARBA" id="ARBA00022692"/>
    </source>
</evidence>
<evidence type="ECO:0000256" key="2">
    <source>
        <dbReference type="ARBA" id="ARBA00022475"/>
    </source>
</evidence>
<keyword evidence="5 6" id="KW-0472">Membrane</keyword>
<dbReference type="NCBIfam" id="TIGR00361">
    <property type="entry name" value="ComEC_Rec2"/>
    <property type="match status" value="1"/>
</dbReference>
<dbReference type="EMBL" id="VWXF01000001">
    <property type="protein sequence ID" value="NIF20688.1"/>
    <property type="molecule type" value="Genomic_DNA"/>
</dbReference>
<dbReference type="Pfam" id="PF13567">
    <property type="entry name" value="DUF4131"/>
    <property type="match status" value="1"/>
</dbReference>
<protein>
    <submittedName>
        <fullName evidence="8">DNA internalization-related competence protein ComEC/Rec2</fullName>
    </submittedName>
</protein>
<feature type="transmembrane region" description="Helical" evidence="6">
    <location>
        <begin position="329"/>
        <end position="346"/>
    </location>
</feature>
<comment type="subcellular location">
    <subcellularLocation>
        <location evidence="1">Cell membrane</location>
        <topology evidence="1">Multi-pass membrane protein</topology>
    </subcellularLocation>
</comment>
<feature type="transmembrane region" description="Helical" evidence="6">
    <location>
        <begin position="469"/>
        <end position="489"/>
    </location>
</feature>
<comment type="caution">
    <text evidence="8">The sequence shown here is derived from an EMBL/GenBank/DDBJ whole genome shotgun (WGS) entry which is preliminary data.</text>
</comment>
<dbReference type="InterPro" id="IPR035681">
    <property type="entry name" value="ComA-like_MBL"/>
</dbReference>
<organism evidence="8 9">
    <name type="scientific">Candidatus Pantoea multigeneris</name>
    <dbReference type="NCBI Taxonomy" id="2608357"/>
    <lineage>
        <taxon>Bacteria</taxon>
        <taxon>Pseudomonadati</taxon>
        <taxon>Pseudomonadota</taxon>
        <taxon>Gammaproteobacteria</taxon>
        <taxon>Enterobacterales</taxon>
        <taxon>Erwiniaceae</taxon>
        <taxon>Pantoea</taxon>
    </lineage>
</organism>
<evidence type="ECO:0000256" key="4">
    <source>
        <dbReference type="ARBA" id="ARBA00022989"/>
    </source>
</evidence>
<feature type="transmembrane region" description="Helical" evidence="6">
    <location>
        <begin position="288"/>
        <end position="309"/>
    </location>
</feature>
<dbReference type="InterPro" id="IPR004477">
    <property type="entry name" value="ComEC_N"/>
</dbReference>
<dbReference type="Gene3D" id="3.60.15.10">
    <property type="entry name" value="Ribonuclease Z/Hydroxyacylglutathione hydrolase-like"/>
    <property type="match status" value="1"/>
</dbReference>
<feature type="transmembrane region" description="Helical" evidence="6">
    <location>
        <begin position="387"/>
        <end position="409"/>
    </location>
</feature>
<dbReference type="CDD" id="cd07731">
    <property type="entry name" value="ComA-like_MBL-fold"/>
    <property type="match status" value="1"/>
</dbReference>
<dbReference type="Pfam" id="PF03772">
    <property type="entry name" value="Competence"/>
    <property type="match status" value="1"/>
</dbReference>
<dbReference type="SMART" id="SM00849">
    <property type="entry name" value="Lactamase_B"/>
    <property type="match status" value="1"/>
</dbReference>
<feature type="transmembrane region" description="Helical" evidence="6">
    <location>
        <begin position="421"/>
        <end position="438"/>
    </location>
</feature>
<dbReference type="InterPro" id="IPR036866">
    <property type="entry name" value="RibonucZ/Hydroxyglut_hydro"/>
</dbReference>
<evidence type="ECO:0000259" key="7">
    <source>
        <dbReference type="SMART" id="SM00849"/>
    </source>
</evidence>